<protein>
    <submittedName>
        <fullName evidence="2">Uncharacterized protein</fullName>
    </submittedName>
</protein>
<evidence type="ECO:0000256" key="1">
    <source>
        <dbReference type="SAM" id="MobiDB-lite"/>
    </source>
</evidence>
<feature type="non-terminal residue" evidence="2">
    <location>
        <position position="1"/>
    </location>
</feature>
<organism evidence="2">
    <name type="scientific">Arion vulgaris</name>
    <dbReference type="NCBI Taxonomy" id="1028688"/>
    <lineage>
        <taxon>Eukaryota</taxon>
        <taxon>Metazoa</taxon>
        <taxon>Spiralia</taxon>
        <taxon>Lophotrochozoa</taxon>
        <taxon>Mollusca</taxon>
        <taxon>Gastropoda</taxon>
        <taxon>Heterobranchia</taxon>
        <taxon>Euthyneura</taxon>
        <taxon>Panpulmonata</taxon>
        <taxon>Eupulmonata</taxon>
        <taxon>Stylommatophora</taxon>
        <taxon>Helicina</taxon>
        <taxon>Arionoidea</taxon>
        <taxon>Arionidae</taxon>
        <taxon>Arion</taxon>
    </lineage>
</organism>
<evidence type="ECO:0000313" key="2">
    <source>
        <dbReference type="EMBL" id="CEK51946.1"/>
    </source>
</evidence>
<dbReference type="EMBL" id="HACG01005081">
    <property type="protein sequence ID" value="CEK51946.1"/>
    <property type="molecule type" value="Transcribed_RNA"/>
</dbReference>
<accession>A0A0B6Y820</accession>
<sequence length="127" mass="14391">AELELKKIFCFNYILEQTMMMLKDKTTESTNQSSAQAMRTHEPEITSKLQPSDYQSTTVRSHSNTQSDFSSLHREHNLHMSAKQSYVSHHQRGSSNNAVAQSSPTRTMLTSVEPTDSTLQSLRTEIV</sequence>
<reference evidence="2" key="1">
    <citation type="submission" date="2014-12" db="EMBL/GenBank/DDBJ databases">
        <title>Insight into the proteome of Arion vulgaris.</title>
        <authorList>
            <person name="Aradska J."/>
            <person name="Bulat T."/>
            <person name="Smidak R."/>
            <person name="Sarate P."/>
            <person name="Gangsoo J."/>
            <person name="Sialana F."/>
            <person name="Bilban M."/>
            <person name="Lubec G."/>
        </authorList>
    </citation>
    <scope>NUCLEOTIDE SEQUENCE</scope>
    <source>
        <tissue evidence="2">Skin</tissue>
    </source>
</reference>
<dbReference type="AlphaFoldDB" id="A0A0B6Y820"/>
<feature type="compositionally biased region" description="Polar residues" evidence="1">
    <location>
        <begin position="47"/>
        <end position="70"/>
    </location>
</feature>
<gene>
    <name evidence="2" type="primary">ORF14911</name>
</gene>
<feature type="compositionally biased region" description="Polar residues" evidence="1">
    <location>
        <begin position="28"/>
        <end position="37"/>
    </location>
</feature>
<feature type="non-terminal residue" evidence="2">
    <location>
        <position position="127"/>
    </location>
</feature>
<feature type="compositionally biased region" description="Polar residues" evidence="1">
    <location>
        <begin position="82"/>
        <end position="127"/>
    </location>
</feature>
<proteinExistence type="predicted"/>
<feature type="region of interest" description="Disordered" evidence="1">
    <location>
        <begin position="25"/>
        <end position="127"/>
    </location>
</feature>
<name>A0A0B6Y820_9EUPU</name>